<dbReference type="AlphaFoldDB" id="A0A8H7EVE4"/>
<dbReference type="PANTHER" id="PTHR22600:SF26">
    <property type="entry name" value="BETA-N-ACETYLHEXOSAMINIDASE"/>
    <property type="match status" value="1"/>
</dbReference>
<dbReference type="InterPro" id="IPR029018">
    <property type="entry name" value="Hex-like_dom2"/>
</dbReference>
<keyword evidence="13" id="KW-1185">Reference proteome</keyword>
<sequence length="568" mass="64762">MKFSVATAATLLLAVVEAKTLLFPVPWSVEWTNHAAALDKDFKITGAENAHVQQAARRYLKLIHKEKWTPVQVTKNVKLSKAKKLNHLDISVDNNHAKLDIDIDESYTLDVPAKGGKATLKAKTWVGALRGLETFSQLIQADHKCLVAHTAHIQDKPSYGHRGIMLDTARNFYPVKDILRTIDAMAFNKMNVFHWHVTDSQSWPLYFKSHPELSEKGAYSSREVYHPHDVRQIIRYAEARGVRVILELDMPAHTASIAESHPNALTCTDQFWADYAAEPPAGQINPINEEAWKIIKNIVKEGTETFPDTLYHSGGDEINTKCWERDAKIVEYAKSKNMTMHQVWFEWENKLLDYVIHDTKKRPILWEDPVKDGGSYPKKTVIQTWLAPPKNYTSLGYDVIVSNNDYFYLDCGHGGWVGNDPRYISPTQQETAADTFNYGGIGGSWCAPFKTWQRIYSFDMTYGITKDQPGKILGGEVALWSEQSNHYVLDGRLWPRSAAAAELYWSGSYDKDHKRRTLREVQPRFNDWVYRLNARGIGAEPVQPQWCLKHPERCNLNDPSNSTASNFQ</sequence>
<dbReference type="InterPro" id="IPR015883">
    <property type="entry name" value="Glyco_hydro_20_cat"/>
</dbReference>
<dbReference type="PANTHER" id="PTHR22600">
    <property type="entry name" value="BETA-HEXOSAMINIDASE"/>
    <property type="match status" value="1"/>
</dbReference>
<dbReference type="FunFam" id="3.20.20.80:FF:000063">
    <property type="entry name" value="Beta-hexosaminidase"/>
    <property type="match status" value="1"/>
</dbReference>
<dbReference type="InterPro" id="IPR017853">
    <property type="entry name" value="GH"/>
</dbReference>
<accession>A0A8H7EVE4</accession>
<gene>
    <name evidence="12" type="ORF">EC973_007771</name>
</gene>
<feature type="signal peptide" evidence="9">
    <location>
        <begin position="1"/>
        <end position="18"/>
    </location>
</feature>
<dbReference type="Pfam" id="PF14845">
    <property type="entry name" value="Glycohydro_20b2"/>
    <property type="match status" value="1"/>
</dbReference>
<dbReference type="CDD" id="cd06562">
    <property type="entry name" value="GH20_HexA_HexB-like"/>
    <property type="match status" value="1"/>
</dbReference>
<dbReference type="OrthoDB" id="428480at2759"/>
<comment type="caution">
    <text evidence="12">The sequence shown here is derived from an EMBL/GenBank/DDBJ whole genome shotgun (WGS) entry which is preliminary data.</text>
</comment>
<dbReference type="SUPFAM" id="SSF51445">
    <property type="entry name" value="(Trans)glycosidases"/>
    <property type="match status" value="1"/>
</dbReference>
<evidence type="ECO:0000256" key="4">
    <source>
        <dbReference type="ARBA" id="ARBA00022801"/>
    </source>
</evidence>
<evidence type="ECO:0000256" key="6">
    <source>
        <dbReference type="ARBA" id="ARBA00023295"/>
    </source>
</evidence>
<feature type="domain" description="Glycoside hydrolase family 20 catalytic" evidence="10">
    <location>
        <begin position="159"/>
        <end position="507"/>
    </location>
</feature>
<feature type="active site" description="Proton donor" evidence="8">
    <location>
        <position position="317"/>
    </location>
</feature>
<dbReference type="Pfam" id="PF00728">
    <property type="entry name" value="Glyco_hydro_20"/>
    <property type="match status" value="1"/>
</dbReference>
<proteinExistence type="inferred from homology"/>
<feature type="chain" id="PRO_5034653130" description="Beta-hexosaminidase" evidence="9">
    <location>
        <begin position="19"/>
        <end position="568"/>
    </location>
</feature>
<organism evidence="12 13">
    <name type="scientific">Apophysomyces ossiformis</name>
    <dbReference type="NCBI Taxonomy" id="679940"/>
    <lineage>
        <taxon>Eukaryota</taxon>
        <taxon>Fungi</taxon>
        <taxon>Fungi incertae sedis</taxon>
        <taxon>Mucoromycota</taxon>
        <taxon>Mucoromycotina</taxon>
        <taxon>Mucoromycetes</taxon>
        <taxon>Mucorales</taxon>
        <taxon>Mucorineae</taxon>
        <taxon>Mucoraceae</taxon>
        <taxon>Apophysomyces</taxon>
    </lineage>
</organism>
<protein>
    <recommendedName>
        <fullName evidence="7">Beta-hexosaminidase</fullName>
        <ecNumber evidence="7">3.2.1.52</ecNumber>
    </recommendedName>
</protein>
<comment type="similarity">
    <text evidence="2 7">Belongs to the glycosyl hydrolase 20 family.</text>
</comment>
<dbReference type="GO" id="GO:0004563">
    <property type="term" value="F:beta-N-acetylhexosaminidase activity"/>
    <property type="evidence" value="ECO:0007669"/>
    <property type="project" value="UniProtKB-EC"/>
</dbReference>
<evidence type="ECO:0000256" key="3">
    <source>
        <dbReference type="ARBA" id="ARBA00022729"/>
    </source>
</evidence>
<evidence type="ECO:0000256" key="9">
    <source>
        <dbReference type="SAM" id="SignalP"/>
    </source>
</evidence>
<dbReference type="SUPFAM" id="SSF55545">
    <property type="entry name" value="beta-N-acetylhexosaminidase-like domain"/>
    <property type="match status" value="1"/>
</dbReference>
<dbReference type="PIRSF" id="PIRSF001093">
    <property type="entry name" value="B-hxosamndse_ab_euk"/>
    <property type="match status" value="1"/>
</dbReference>
<evidence type="ECO:0000256" key="5">
    <source>
        <dbReference type="ARBA" id="ARBA00023180"/>
    </source>
</evidence>
<evidence type="ECO:0000259" key="10">
    <source>
        <dbReference type="Pfam" id="PF00728"/>
    </source>
</evidence>
<keyword evidence="3 9" id="KW-0732">Signal</keyword>
<dbReference type="Gene3D" id="3.20.20.80">
    <property type="entry name" value="Glycosidases"/>
    <property type="match status" value="1"/>
</dbReference>
<dbReference type="EC" id="3.2.1.52" evidence="7"/>
<dbReference type="EMBL" id="JABAYA010000006">
    <property type="protein sequence ID" value="KAF7731940.1"/>
    <property type="molecule type" value="Genomic_DNA"/>
</dbReference>
<name>A0A8H7EVE4_9FUNG</name>
<dbReference type="Proteomes" id="UP000605846">
    <property type="component" value="Unassembled WGS sequence"/>
</dbReference>
<dbReference type="InterPro" id="IPR029019">
    <property type="entry name" value="HEX_eukaryotic_N"/>
</dbReference>
<reference evidence="12" key="1">
    <citation type="submission" date="2020-01" db="EMBL/GenBank/DDBJ databases">
        <title>Genome Sequencing of Three Apophysomyces-Like Fungal Strains Confirms a Novel Fungal Genus in the Mucoromycota with divergent Burkholderia-like Endosymbiotic Bacteria.</title>
        <authorList>
            <person name="Stajich J.E."/>
            <person name="Macias A.M."/>
            <person name="Carter-House D."/>
            <person name="Lovett B."/>
            <person name="Kasson L.R."/>
            <person name="Berry K."/>
            <person name="Grigoriev I."/>
            <person name="Chang Y."/>
            <person name="Spatafora J."/>
            <person name="Kasson M.T."/>
        </authorList>
    </citation>
    <scope>NUCLEOTIDE SEQUENCE</scope>
    <source>
        <strain evidence="12">NRRL A-21654</strain>
    </source>
</reference>
<comment type="catalytic activity">
    <reaction evidence="1 7">
        <text>Hydrolysis of terminal non-reducing N-acetyl-D-hexosamine residues in N-acetyl-beta-D-hexosaminides.</text>
        <dbReference type="EC" id="3.2.1.52"/>
    </reaction>
</comment>
<feature type="domain" description="Beta-hexosaminidase eukaryotic type N-terminal" evidence="11">
    <location>
        <begin position="22"/>
        <end position="138"/>
    </location>
</feature>
<evidence type="ECO:0000256" key="7">
    <source>
        <dbReference type="PIRNR" id="PIRNR001093"/>
    </source>
</evidence>
<dbReference type="InterPro" id="IPR025705">
    <property type="entry name" value="Beta_hexosaminidase_sua/sub"/>
</dbReference>
<keyword evidence="5" id="KW-0325">Glycoprotein</keyword>
<dbReference type="GO" id="GO:0016020">
    <property type="term" value="C:membrane"/>
    <property type="evidence" value="ECO:0007669"/>
    <property type="project" value="TreeGrafter"/>
</dbReference>
<keyword evidence="6 7" id="KW-0326">Glycosidase</keyword>
<evidence type="ECO:0000256" key="2">
    <source>
        <dbReference type="ARBA" id="ARBA00006285"/>
    </source>
</evidence>
<evidence type="ECO:0000256" key="8">
    <source>
        <dbReference type="PIRSR" id="PIRSR001093-1"/>
    </source>
</evidence>
<dbReference type="Gene3D" id="3.30.379.10">
    <property type="entry name" value="Chitobiase/beta-hexosaminidase domain 2-like"/>
    <property type="match status" value="1"/>
</dbReference>
<dbReference type="GO" id="GO:0005975">
    <property type="term" value="P:carbohydrate metabolic process"/>
    <property type="evidence" value="ECO:0007669"/>
    <property type="project" value="InterPro"/>
</dbReference>
<dbReference type="PRINTS" id="PR00738">
    <property type="entry name" value="GLHYDRLASE20"/>
</dbReference>
<evidence type="ECO:0000313" key="12">
    <source>
        <dbReference type="EMBL" id="KAF7731940.1"/>
    </source>
</evidence>
<dbReference type="GO" id="GO:0030203">
    <property type="term" value="P:glycosaminoglycan metabolic process"/>
    <property type="evidence" value="ECO:0007669"/>
    <property type="project" value="TreeGrafter"/>
</dbReference>
<keyword evidence="4 7" id="KW-0378">Hydrolase</keyword>
<evidence type="ECO:0000259" key="11">
    <source>
        <dbReference type="Pfam" id="PF14845"/>
    </source>
</evidence>
<evidence type="ECO:0000313" key="13">
    <source>
        <dbReference type="Proteomes" id="UP000605846"/>
    </source>
</evidence>
<evidence type="ECO:0000256" key="1">
    <source>
        <dbReference type="ARBA" id="ARBA00001231"/>
    </source>
</evidence>